<organism evidence="2 3">
    <name type="scientific">Mycena pura</name>
    <dbReference type="NCBI Taxonomy" id="153505"/>
    <lineage>
        <taxon>Eukaryota</taxon>
        <taxon>Fungi</taxon>
        <taxon>Dikarya</taxon>
        <taxon>Basidiomycota</taxon>
        <taxon>Agaricomycotina</taxon>
        <taxon>Agaricomycetes</taxon>
        <taxon>Agaricomycetidae</taxon>
        <taxon>Agaricales</taxon>
        <taxon>Marasmiineae</taxon>
        <taxon>Mycenaceae</taxon>
        <taxon>Mycena</taxon>
    </lineage>
</organism>
<gene>
    <name evidence="2" type="ORF">GGX14DRAFT_384639</name>
</gene>
<reference evidence="2" key="1">
    <citation type="submission" date="2023-03" db="EMBL/GenBank/DDBJ databases">
        <title>Massive genome expansion in bonnet fungi (Mycena s.s.) driven by repeated elements and novel gene families across ecological guilds.</title>
        <authorList>
            <consortium name="Lawrence Berkeley National Laboratory"/>
            <person name="Harder C.B."/>
            <person name="Miyauchi S."/>
            <person name="Viragh M."/>
            <person name="Kuo A."/>
            <person name="Thoen E."/>
            <person name="Andreopoulos B."/>
            <person name="Lu D."/>
            <person name="Skrede I."/>
            <person name="Drula E."/>
            <person name="Henrissat B."/>
            <person name="Morin E."/>
            <person name="Kohler A."/>
            <person name="Barry K."/>
            <person name="LaButti K."/>
            <person name="Morin E."/>
            <person name="Salamov A."/>
            <person name="Lipzen A."/>
            <person name="Mereny Z."/>
            <person name="Hegedus B."/>
            <person name="Baldrian P."/>
            <person name="Stursova M."/>
            <person name="Weitz H."/>
            <person name="Taylor A."/>
            <person name="Grigoriev I.V."/>
            <person name="Nagy L.G."/>
            <person name="Martin F."/>
            <person name="Kauserud H."/>
        </authorList>
    </citation>
    <scope>NUCLEOTIDE SEQUENCE</scope>
    <source>
        <strain evidence="2">9144</strain>
    </source>
</reference>
<protein>
    <submittedName>
        <fullName evidence="2">Uncharacterized protein</fullName>
    </submittedName>
</protein>
<proteinExistence type="predicted"/>
<evidence type="ECO:0000313" key="2">
    <source>
        <dbReference type="EMBL" id="KAJ7230740.1"/>
    </source>
</evidence>
<dbReference type="Proteomes" id="UP001219525">
    <property type="component" value="Unassembled WGS sequence"/>
</dbReference>
<feature type="region of interest" description="Disordered" evidence="1">
    <location>
        <begin position="224"/>
        <end position="244"/>
    </location>
</feature>
<dbReference type="AlphaFoldDB" id="A0AAD6YWH8"/>
<sequence>MSASALTIFSLSQQRALLLRAEAQADNVRQIQAGVGWCTIPTSFSPDAPHYVDVRLSAFSDAAIHRQERLQFAAREAAEGGLPQEGQDHVFRARRLRDHFIAHGGDTPAGRRARLRMDLHGRIADGEDEPLKQLAHVLACRAGVNHWEFEEAWAQERKVNCFEWEKTSNGGWACTEKSADATDAGKEDATRHEASECPVAAFVTHYVPVPWWLVVPGAEYSPADDDPQLSRYARTLPLEDDDDF</sequence>
<evidence type="ECO:0000256" key="1">
    <source>
        <dbReference type="SAM" id="MobiDB-lite"/>
    </source>
</evidence>
<accession>A0AAD6YWH8</accession>
<dbReference type="EMBL" id="JARJCW010000001">
    <property type="protein sequence ID" value="KAJ7230740.1"/>
    <property type="molecule type" value="Genomic_DNA"/>
</dbReference>
<evidence type="ECO:0000313" key="3">
    <source>
        <dbReference type="Proteomes" id="UP001219525"/>
    </source>
</evidence>
<name>A0AAD6YWH8_9AGAR</name>
<comment type="caution">
    <text evidence="2">The sequence shown here is derived from an EMBL/GenBank/DDBJ whole genome shotgun (WGS) entry which is preliminary data.</text>
</comment>
<keyword evidence="3" id="KW-1185">Reference proteome</keyword>